<evidence type="ECO:0000313" key="2">
    <source>
        <dbReference type="Proteomes" id="UP001472677"/>
    </source>
</evidence>
<keyword evidence="2" id="KW-1185">Reference proteome</keyword>
<reference evidence="1 2" key="1">
    <citation type="journal article" date="2024" name="G3 (Bethesda)">
        <title>Genome assembly of Hibiscus sabdariffa L. provides insights into metabolisms of medicinal natural products.</title>
        <authorList>
            <person name="Kim T."/>
        </authorList>
    </citation>
    <scope>NUCLEOTIDE SEQUENCE [LARGE SCALE GENOMIC DNA]</scope>
    <source>
        <strain evidence="1">TK-2024</strain>
        <tissue evidence="1">Old leaves</tissue>
    </source>
</reference>
<dbReference type="PANTHER" id="PTHR47723">
    <property type="entry name" value="OS05G0353850 PROTEIN"/>
    <property type="match status" value="1"/>
</dbReference>
<dbReference type="InterPro" id="IPR053151">
    <property type="entry name" value="RNase_H-like"/>
</dbReference>
<evidence type="ECO:0008006" key="3">
    <source>
        <dbReference type="Google" id="ProtNLM"/>
    </source>
</evidence>
<dbReference type="PANTHER" id="PTHR47723:SF19">
    <property type="entry name" value="POLYNUCLEOTIDYL TRANSFERASE, RIBONUCLEASE H-LIKE SUPERFAMILY PROTEIN"/>
    <property type="match status" value="1"/>
</dbReference>
<accession>A0ABR1ZQI5</accession>
<proteinExistence type="predicted"/>
<name>A0ABR1ZQI5_9ROSI</name>
<dbReference type="Proteomes" id="UP001472677">
    <property type="component" value="Unassembled WGS sequence"/>
</dbReference>
<dbReference type="EMBL" id="JBBPBM010001632">
    <property type="protein sequence ID" value="KAK8482949.1"/>
    <property type="molecule type" value="Genomic_DNA"/>
</dbReference>
<sequence>MRNGTRSRLRSATQCWCRSSSGWVKVNTDVVVGGTRCDGFLWGVICNDNDGWIAGFFSNIGIFSVLLVELWIAYDDLCQVWRLGYRKVELDLDNITVGENSKG</sequence>
<organism evidence="1 2">
    <name type="scientific">Hibiscus sabdariffa</name>
    <name type="common">roselle</name>
    <dbReference type="NCBI Taxonomy" id="183260"/>
    <lineage>
        <taxon>Eukaryota</taxon>
        <taxon>Viridiplantae</taxon>
        <taxon>Streptophyta</taxon>
        <taxon>Embryophyta</taxon>
        <taxon>Tracheophyta</taxon>
        <taxon>Spermatophyta</taxon>
        <taxon>Magnoliopsida</taxon>
        <taxon>eudicotyledons</taxon>
        <taxon>Gunneridae</taxon>
        <taxon>Pentapetalae</taxon>
        <taxon>rosids</taxon>
        <taxon>malvids</taxon>
        <taxon>Malvales</taxon>
        <taxon>Malvaceae</taxon>
        <taxon>Malvoideae</taxon>
        <taxon>Hibiscus</taxon>
    </lineage>
</organism>
<comment type="caution">
    <text evidence="1">The sequence shown here is derived from an EMBL/GenBank/DDBJ whole genome shotgun (WGS) entry which is preliminary data.</text>
</comment>
<evidence type="ECO:0000313" key="1">
    <source>
        <dbReference type="EMBL" id="KAK8482949.1"/>
    </source>
</evidence>
<protein>
    <recommendedName>
        <fullName evidence="3">RNase H type-1 domain-containing protein</fullName>
    </recommendedName>
</protein>
<gene>
    <name evidence="1" type="ORF">V6N12_005703</name>
</gene>